<proteinExistence type="predicted"/>
<reference evidence="2" key="1">
    <citation type="submission" date="2021-08" db="EMBL/GenBank/DDBJ databases">
        <authorList>
            <person name="Sakaguchi M."/>
            <person name="Kikuchi T."/>
            <person name="Urbanczyk H."/>
        </authorList>
    </citation>
    <scope>NUCLEOTIDE SEQUENCE</scope>
    <source>
        <strain evidence="2">020920N</strain>
    </source>
</reference>
<feature type="transmembrane region" description="Helical" evidence="1">
    <location>
        <begin position="97"/>
        <end position="119"/>
    </location>
</feature>
<dbReference type="EMBL" id="CP082275">
    <property type="protein sequence ID" value="USH01100.1"/>
    <property type="molecule type" value="Genomic_DNA"/>
</dbReference>
<dbReference type="RefSeq" id="WP_251875149.1">
    <property type="nucleotide sequence ID" value="NZ_CP082275.1"/>
</dbReference>
<dbReference type="Proteomes" id="UP001056255">
    <property type="component" value="Chromosome I"/>
</dbReference>
<keyword evidence="3" id="KW-1185">Reference proteome</keyword>
<feature type="transmembrane region" description="Helical" evidence="1">
    <location>
        <begin position="23"/>
        <end position="46"/>
    </location>
</feature>
<keyword evidence="1" id="KW-0472">Membrane</keyword>
<keyword evidence="1" id="KW-0812">Transmembrane</keyword>
<name>A0ABY4WPA1_9GAMM</name>
<protein>
    <recommendedName>
        <fullName evidence="4">DoxX family protein</fullName>
    </recommendedName>
</protein>
<gene>
    <name evidence="2" type="ORF">K6Q96_09110</name>
</gene>
<accession>A0ABY4WPA1</accession>
<organism evidence="2 3">
    <name type="scientific">Grimontia kaedaensis</name>
    <dbReference type="NCBI Taxonomy" id="2872157"/>
    <lineage>
        <taxon>Bacteria</taxon>
        <taxon>Pseudomonadati</taxon>
        <taxon>Pseudomonadota</taxon>
        <taxon>Gammaproteobacteria</taxon>
        <taxon>Vibrionales</taxon>
        <taxon>Vibrionaceae</taxon>
        <taxon>Grimontia</taxon>
    </lineage>
</organism>
<feature type="transmembrane region" description="Helical" evidence="1">
    <location>
        <begin position="58"/>
        <end position="77"/>
    </location>
</feature>
<evidence type="ECO:0000313" key="2">
    <source>
        <dbReference type="EMBL" id="USH01100.1"/>
    </source>
</evidence>
<evidence type="ECO:0000256" key="1">
    <source>
        <dbReference type="SAM" id="Phobius"/>
    </source>
</evidence>
<keyword evidence="1" id="KW-1133">Transmembrane helix</keyword>
<evidence type="ECO:0000313" key="3">
    <source>
        <dbReference type="Proteomes" id="UP001056255"/>
    </source>
</evidence>
<sequence length="135" mass="14849">MNMPPNIPSAEKPNSFWNKVPTIVGWLCIVSSVFASGMLFLFPAAVDRLEAPQGLQGIDIIIHAVNLVKVVLGVFLIKKRLWAAAALFFLHAIDMGYSYYSTGTAGSFGLTFLAIYFLAARCVYDYHMSPQLTAK</sequence>
<evidence type="ECO:0008006" key="4">
    <source>
        <dbReference type="Google" id="ProtNLM"/>
    </source>
</evidence>